<protein>
    <submittedName>
        <fullName evidence="1">Uncharacterized protein</fullName>
    </submittedName>
</protein>
<proteinExistence type="predicted"/>
<dbReference type="AlphaFoldDB" id="A0A6G5AGD4"/>
<evidence type="ECO:0000313" key="1">
    <source>
        <dbReference type="EMBL" id="NIE50055.1"/>
    </source>
</evidence>
<reference evidence="1" key="1">
    <citation type="submission" date="2020-03" db="EMBL/GenBank/DDBJ databases">
        <title>A transcriptome and proteome of the tick Rhipicephalus microplus shaped by the genetic composition of its hosts and developmental stage.</title>
        <authorList>
            <person name="Garcia G.R."/>
            <person name="Ribeiro J.M.C."/>
            <person name="Maruyama S.R."/>
            <person name="Gardinasse L.G."/>
            <person name="Nelson K."/>
            <person name="Ferreira B.R."/>
            <person name="Andrade T.G."/>
            <person name="Santos I.K.F.M."/>
        </authorList>
    </citation>
    <scope>NUCLEOTIDE SEQUENCE</scope>
    <source>
        <strain evidence="1">NSGR</strain>
        <tissue evidence="1">Salivary glands</tissue>
    </source>
</reference>
<organism evidence="1">
    <name type="scientific">Rhipicephalus microplus</name>
    <name type="common">Cattle tick</name>
    <name type="synonym">Boophilus microplus</name>
    <dbReference type="NCBI Taxonomy" id="6941"/>
    <lineage>
        <taxon>Eukaryota</taxon>
        <taxon>Metazoa</taxon>
        <taxon>Ecdysozoa</taxon>
        <taxon>Arthropoda</taxon>
        <taxon>Chelicerata</taxon>
        <taxon>Arachnida</taxon>
        <taxon>Acari</taxon>
        <taxon>Parasitiformes</taxon>
        <taxon>Ixodida</taxon>
        <taxon>Ixodoidea</taxon>
        <taxon>Ixodidae</taxon>
        <taxon>Rhipicephalinae</taxon>
        <taxon>Rhipicephalus</taxon>
        <taxon>Boophilus</taxon>
    </lineage>
</organism>
<name>A0A6G5AGD4_RHIMP</name>
<sequence>MTDDCNTAAFRVRTPSWKSLSTHIVVGHSALLRRKSSVAALVPLAGDFQAYLLPILDCDAILCETSAVTSGSPFGNCAVTVQVSVEQRHQKTIPPYFHDQVFRLLGKVEKIVPSN</sequence>
<dbReference type="EMBL" id="GIKN01007782">
    <property type="protein sequence ID" value="NIE50055.1"/>
    <property type="molecule type" value="Transcribed_RNA"/>
</dbReference>
<accession>A0A6G5AGD4</accession>